<evidence type="ECO:0008006" key="5">
    <source>
        <dbReference type="Google" id="ProtNLM"/>
    </source>
</evidence>
<keyword evidence="2" id="KW-1133">Transmembrane helix</keyword>
<feature type="transmembrane region" description="Helical" evidence="2">
    <location>
        <begin position="167"/>
        <end position="185"/>
    </location>
</feature>
<sequence>MNKIKTLSAFIFILSLILALYSKHVSEENDANLLLLKTINEQKAFTQEIAKNIFYIYNNKHASTKQLDASIKSFVQNVNSKEERLKDLDNKDIRQQIQKIIALWNKFYLLVQKFRDVSKVHNGYTNIIQEKLVNDIYNANLDLVVAFDKLIAMHKEYFDTVKKQNRVIQITLFISLLLLLVYFFTQLKDILGFIQKFLHTSKKIIHKSSVQGVKPIDTETNNKDISTAANDFNFLIQKINNSIETSETSLQQSIGSLENIEKNIEDLIELIAAMQTDKSFDKELIKKEDILIETLDELSLSLQKLQNLKENLNNFKK</sequence>
<name>A0A7M1BA82_9BACT</name>
<protein>
    <recommendedName>
        <fullName evidence="5">NarX-like N-terminal domain-containing protein</fullName>
    </recommendedName>
</protein>
<dbReference type="Proteomes" id="UP000593580">
    <property type="component" value="Chromosome"/>
</dbReference>
<gene>
    <name evidence="3" type="ORF">FM071_09575</name>
</gene>
<evidence type="ECO:0000313" key="4">
    <source>
        <dbReference type="Proteomes" id="UP000593580"/>
    </source>
</evidence>
<feature type="coiled-coil region" evidence="1">
    <location>
        <begin position="250"/>
        <end position="315"/>
    </location>
</feature>
<dbReference type="KEGG" id="spal:FM071_09575"/>
<evidence type="ECO:0000256" key="2">
    <source>
        <dbReference type="SAM" id="Phobius"/>
    </source>
</evidence>
<evidence type="ECO:0000256" key="1">
    <source>
        <dbReference type="SAM" id="Coils"/>
    </source>
</evidence>
<organism evidence="3 4">
    <name type="scientific">Sulfurimonas paralvinellae</name>
    <dbReference type="NCBI Taxonomy" id="317658"/>
    <lineage>
        <taxon>Bacteria</taxon>
        <taxon>Pseudomonadati</taxon>
        <taxon>Campylobacterota</taxon>
        <taxon>Epsilonproteobacteria</taxon>
        <taxon>Campylobacterales</taxon>
        <taxon>Sulfurimonadaceae</taxon>
        <taxon>Sulfurimonas</taxon>
    </lineage>
</organism>
<reference evidence="3 4" key="1">
    <citation type="submission" date="2019-07" db="EMBL/GenBank/DDBJ databases">
        <title>Sulfurimonas paralvinellae sp. nov., a novel mesophilic, hydrogen- and sulfur-oxidizing chemolithoautotroph within the Epsilonproteo- bacteria isolated from a deep-sea hydrothermal vent polychaete nest, reclassification of Thiomicrospira denitrificans as Sulfurimonas denitrificans comb. nov. and emended description of the genus Sulfurimonas.</title>
        <authorList>
            <person name="Wang S."/>
            <person name="Jiang L."/>
            <person name="Shao Z."/>
        </authorList>
    </citation>
    <scope>NUCLEOTIDE SEQUENCE [LARGE SCALE GENOMIC DNA]</scope>
    <source>
        <strain evidence="3 4">GO25</strain>
    </source>
</reference>
<keyword evidence="2" id="KW-0472">Membrane</keyword>
<proteinExistence type="predicted"/>
<dbReference type="AlphaFoldDB" id="A0A7M1BA82"/>
<keyword evidence="4" id="KW-1185">Reference proteome</keyword>
<accession>A0A7M1BA82</accession>
<dbReference type="RefSeq" id="WP_193112082.1">
    <property type="nucleotide sequence ID" value="NZ_CP041406.1"/>
</dbReference>
<keyword evidence="2" id="KW-0812">Transmembrane</keyword>
<dbReference type="EMBL" id="CP041406">
    <property type="protein sequence ID" value="QOP46531.1"/>
    <property type="molecule type" value="Genomic_DNA"/>
</dbReference>
<evidence type="ECO:0000313" key="3">
    <source>
        <dbReference type="EMBL" id="QOP46531.1"/>
    </source>
</evidence>
<keyword evidence="1" id="KW-0175">Coiled coil</keyword>